<keyword evidence="4" id="KW-0255">Endonuclease</keyword>
<evidence type="ECO:0000313" key="11">
    <source>
        <dbReference type="EMBL" id="KZV82567.1"/>
    </source>
</evidence>
<accession>A0A165CJ82</accession>
<protein>
    <recommendedName>
        <fullName evidence="13">GAG-pre-integrase domain-containing protein</fullName>
    </recommendedName>
</protein>
<dbReference type="PANTHER" id="PTHR42648:SF11">
    <property type="entry name" value="TRANSPOSON TY4-P GAG-POL POLYPROTEIN"/>
    <property type="match status" value="1"/>
</dbReference>
<dbReference type="OrthoDB" id="7691805at2759"/>
<dbReference type="Proteomes" id="UP000077266">
    <property type="component" value="Unassembled WGS sequence"/>
</dbReference>
<evidence type="ECO:0000256" key="3">
    <source>
        <dbReference type="ARBA" id="ARBA00022723"/>
    </source>
</evidence>
<keyword evidence="9" id="KW-0808">Transferase</keyword>
<evidence type="ECO:0000256" key="10">
    <source>
        <dbReference type="ARBA" id="ARBA00023172"/>
    </source>
</evidence>
<keyword evidence="6" id="KW-0460">Magnesium</keyword>
<keyword evidence="7" id="KW-0229">DNA integration</keyword>
<dbReference type="GO" id="GO:0016787">
    <property type="term" value="F:hydrolase activity"/>
    <property type="evidence" value="ECO:0007669"/>
    <property type="project" value="UniProtKB-KW"/>
</dbReference>
<dbReference type="PANTHER" id="PTHR42648">
    <property type="entry name" value="TRANSPOSASE, PUTATIVE-RELATED"/>
    <property type="match status" value="1"/>
</dbReference>
<dbReference type="EMBL" id="KV426315">
    <property type="protein sequence ID" value="KZV82567.1"/>
    <property type="molecule type" value="Genomic_DNA"/>
</dbReference>
<evidence type="ECO:0000256" key="5">
    <source>
        <dbReference type="ARBA" id="ARBA00022801"/>
    </source>
</evidence>
<gene>
    <name evidence="11" type="ORF">EXIGLDRAFT_567758</name>
</gene>
<keyword evidence="5" id="KW-0378">Hydrolase</keyword>
<dbReference type="GO" id="GO:0006310">
    <property type="term" value="P:DNA recombination"/>
    <property type="evidence" value="ECO:0007669"/>
    <property type="project" value="UniProtKB-KW"/>
</dbReference>
<reference evidence="11 12" key="1">
    <citation type="journal article" date="2016" name="Mol. Biol. Evol.">
        <title>Comparative Genomics of Early-Diverging Mushroom-Forming Fungi Provides Insights into the Origins of Lignocellulose Decay Capabilities.</title>
        <authorList>
            <person name="Nagy L.G."/>
            <person name="Riley R."/>
            <person name="Tritt A."/>
            <person name="Adam C."/>
            <person name="Daum C."/>
            <person name="Floudas D."/>
            <person name="Sun H."/>
            <person name="Yadav J.S."/>
            <person name="Pangilinan J."/>
            <person name="Larsson K.H."/>
            <person name="Matsuura K."/>
            <person name="Barry K."/>
            <person name="Labutti K."/>
            <person name="Kuo R."/>
            <person name="Ohm R.A."/>
            <person name="Bhattacharya S.S."/>
            <person name="Shirouzu T."/>
            <person name="Yoshinaga Y."/>
            <person name="Martin F.M."/>
            <person name="Grigoriev I.V."/>
            <person name="Hibbett D.S."/>
        </authorList>
    </citation>
    <scope>NUCLEOTIDE SEQUENCE [LARGE SCALE GENOMIC DNA]</scope>
    <source>
        <strain evidence="11 12">HHB12029</strain>
    </source>
</reference>
<keyword evidence="10" id="KW-0233">DNA recombination</keyword>
<keyword evidence="12" id="KW-1185">Reference proteome</keyword>
<name>A0A165CJ82_EXIGL</name>
<keyword evidence="1" id="KW-0548">Nucleotidyltransferase</keyword>
<dbReference type="GO" id="GO:0003964">
    <property type="term" value="F:RNA-directed DNA polymerase activity"/>
    <property type="evidence" value="ECO:0007669"/>
    <property type="project" value="UniProtKB-KW"/>
</dbReference>
<dbReference type="GO" id="GO:0004519">
    <property type="term" value="F:endonuclease activity"/>
    <property type="evidence" value="ECO:0007669"/>
    <property type="project" value="UniProtKB-KW"/>
</dbReference>
<evidence type="ECO:0000256" key="8">
    <source>
        <dbReference type="ARBA" id="ARBA00022918"/>
    </source>
</evidence>
<feature type="non-terminal residue" evidence="11">
    <location>
        <position position="78"/>
    </location>
</feature>
<evidence type="ECO:0000256" key="2">
    <source>
        <dbReference type="ARBA" id="ARBA00022722"/>
    </source>
</evidence>
<dbReference type="InParanoid" id="A0A165CJ82"/>
<keyword evidence="8" id="KW-0695">RNA-directed DNA polymerase</keyword>
<proteinExistence type="predicted"/>
<dbReference type="GO" id="GO:0003887">
    <property type="term" value="F:DNA-directed DNA polymerase activity"/>
    <property type="evidence" value="ECO:0007669"/>
    <property type="project" value="UniProtKB-KW"/>
</dbReference>
<dbReference type="InterPro" id="IPR039537">
    <property type="entry name" value="Retrotran_Ty1/copia-like"/>
</dbReference>
<keyword evidence="2" id="KW-0540">Nuclease</keyword>
<evidence type="ECO:0000256" key="9">
    <source>
        <dbReference type="ARBA" id="ARBA00022932"/>
    </source>
</evidence>
<dbReference type="GO" id="GO:0046872">
    <property type="term" value="F:metal ion binding"/>
    <property type="evidence" value="ECO:0007669"/>
    <property type="project" value="UniProtKB-KW"/>
</dbReference>
<dbReference type="AlphaFoldDB" id="A0A165CJ82"/>
<evidence type="ECO:0008006" key="13">
    <source>
        <dbReference type="Google" id="ProtNLM"/>
    </source>
</evidence>
<keyword evidence="9" id="KW-0239">DNA-directed DNA polymerase</keyword>
<evidence type="ECO:0000313" key="12">
    <source>
        <dbReference type="Proteomes" id="UP000077266"/>
    </source>
</evidence>
<evidence type="ECO:0000256" key="1">
    <source>
        <dbReference type="ARBA" id="ARBA00022695"/>
    </source>
</evidence>
<dbReference type="GO" id="GO:0015074">
    <property type="term" value="P:DNA integration"/>
    <property type="evidence" value="ECO:0007669"/>
    <property type="project" value="UniProtKB-KW"/>
</dbReference>
<evidence type="ECO:0000256" key="7">
    <source>
        <dbReference type="ARBA" id="ARBA00022908"/>
    </source>
</evidence>
<organism evidence="11 12">
    <name type="scientific">Exidia glandulosa HHB12029</name>
    <dbReference type="NCBI Taxonomy" id="1314781"/>
    <lineage>
        <taxon>Eukaryota</taxon>
        <taxon>Fungi</taxon>
        <taxon>Dikarya</taxon>
        <taxon>Basidiomycota</taxon>
        <taxon>Agaricomycotina</taxon>
        <taxon>Agaricomycetes</taxon>
        <taxon>Auriculariales</taxon>
        <taxon>Exidiaceae</taxon>
        <taxon>Exidia</taxon>
    </lineage>
</organism>
<evidence type="ECO:0000256" key="4">
    <source>
        <dbReference type="ARBA" id="ARBA00022759"/>
    </source>
</evidence>
<evidence type="ECO:0000256" key="6">
    <source>
        <dbReference type="ARBA" id="ARBA00022842"/>
    </source>
</evidence>
<sequence length="78" mass="8567">MVRNGQLAGVDSLTGTPEFCEPCALGKMKRLPFPGGDRQRATRALQLVHADIGGPVTPSSRDGFRYWLMLVDDHTEQP</sequence>
<keyword evidence="3" id="KW-0479">Metal-binding</keyword>